<keyword evidence="1" id="KW-0812">Transmembrane</keyword>
<evidence type="ECO:0000313" key="2">
    <source>
        <dbReference type="EMBL" id="AIE92920.1"/>
    </source>
</evidence>
<dbReference type="AlphaFoldDB" id="A0A075FN14"/>
<keyword evidence="1" id="KW-0472">Membrane</keyword>
<feature type="transmembrane region" description="Helical" evidence="1">
    <location>
        <begin position="66"/>
        <end position="91"/>
    </location>
</feature>
<sequence length="149" mass="16688">MKEDVVMKLLRQVKSGEISVEDARVALEGTVLTMEEFDAAVDHGVFNQPEAGTVVRASVSPFGDSILILLLSLWGVVWSLYWAGGLAYGLFNGWDQQLLSFNFGMLMLTIIILGMVYLKFVMPDVVIVKHRGNKYITSNDPDGWRQYEV</sequence>
<reference evidence="2" key="1">
    <citation type="journal article" date="2014" name="Genome Biol. Evol.">
        <title>Pangenome evidence for extensive interdomain horizontal transfer affecting lineage core and shell genes in uncultured planktonic thaumarchaeota and euryarchaeota.</title>
        <authorList>
            <person name="Deschamps P."/>
            <person name="Zivanovic Y."/>
            <person name="Moreira D."/>
            <person name="Rodriguez-Valera F."/>
            <person name="Lopez-Garcia P."/>
        </authorList>
    </citation>
    <scope>NUCLEOTIDE SEQUENCE</scope>
</reference>
<name>A0A075FN14_9EURY</name>
<protein>
    <submittedName>
        <fullName evidence="2">Uncharacterized protein</fullName>
    </submittedName>
</protein>
<organism evidence="2">
    <name type="scientific">uncultured marine group II/III euryarchaeote AD1000_30_B09</name>
    <dbReference type="NCBI Taxonomy" id="1457750"/>
    <lineage>
        <taxon>Archaea</taxon>
        <taxon>Methanobacteriati</taxon>
        <taxon>Methanobacteriota</taxon>
        <taxon>environmental samples</taxon>
    </lineage>
</organism>
<evidence type="ECO:0000256" key="1">
    <source>
        <dbReference type="SAM" id="Phobius"/>
    </source>
</evidence>
<proteinExistence type="predicted"/>
<accession>A0A075FN14</accession>
<keyword evidence="1" id="KW-1133">Transmembrane helix</keyword>
<dbReference type="EMBL" id="KF900380">
    <property type="protein sequence ID" value="AIE92920.1"/>
    <property type="molecule type" value="Genomic_DNA"/>
</dbReference>
<feature type="transmembrane region" description="Helical" evidence="1">
    <location>
        <begin position="103"/>
        <end position="121"/>
    </location>
</feature>